<dbReference type="InterPro" id="IPR052302">
    <property type="entry name" value="Neurotrophin_rcpt-DD"/>
</dbReference>
<dbReference type="PROSITE" id="PS50017">
    <property type="entry name" value="DEATH_DOMAIN"/>
    <property type="match status" value="1"/>
</dbReference>
<dbReference type="GO" id="GO:0007266">
    <property type="term" value="P:Rho protein signal transduction"/>
    <property type="evidence" value="ECO:0007669"/>
    <property type="project" value="TreeGrafter"/>
</dbReference>
<keyword evidence="3 13" id="KW-0812">Transmembrane</keyword>
<dbReference type="OrthoDB" id="10048028at2759"/>
<evidence type="ECO:0000256" key="1">
    <source>
        <dbReference type="ARBA" id="ARBA00004162"/>
    </source>
</evidence>
<feature type="disulfide bond" evidence="11">
    <location>
        <begin position="157"/>
        <end position="170"/>
    </location>
</feature>
<feature type="domain" description="TNFR-Cys" evidence="16">
    <location>
        <begin position="98"/>
        <end position="136"/>
    </location>
</feature>
<comment type="caution">
    <text evidence="11">Lacks conserved residue(s) required for the propagation of feature annotation.</text>
</comment>
<feature type="disulfide bond" evidence="11">
    <location>
        <begin position="79"/>
        <end position="97"/>
    </location>
</feature>
<feature type="repeat" description="TNFR-Cys" evidence="11">
    <location>
        <begin position="138"/>
        <end position="178"/>
    </location>
</feature>
<dbReference type="PANTHER" id="PTHR46605:SF3">
    <property type="entry name" value="TUMOR NECROSIS FACTOR RECEPTOR SUPERFAMILY MEMBER 16"/>
    <property type="match status" value="1"/>
</dbReference>
<dbReference type="InterPro" id="IPR034046">
    <property type="entry name" value="TNFRSF16_N"/>
</dbReference>
<feature type="domain" description="TNFR-Cys" evidence="16">
    <location>
        <begin position="138"/>
        <end position="178"/>
    </location>
</feature>
<feature type="chain" id="PRO_5034599761" evidence="14">
    <location>
        <begin position="18"/>
        <end position="421"/>
    </location>
</feature>
<feature type="disulfide bond" evidence="11">
    <location>
        <begin position="115"/>
        <end position="128"/>
    </location>
</feature>
<feature type="transmembrane region" description="Helical" evidence="13">
    <location>
        <begin position="234"/>
        <end position="254"/>
    </location>
</feature>
<dbReference type="InterPro" id="IPR022325">
    <property type="entry name" value="TNFR_16"/>
</dbReference>
<name>A0A8C4F5W8_DICLA</name>
<dbReference type="PRINTS" id="PR01966">
    <property type="entry name" value="TNFACTORR16"/>
</dbReference>
<dbReference type="Pfam" id="PF18422">
    <property type="entry name" value="TNFR_16_TM"/>
    <property type="match status" value="1"/>
</dbReference>
<protein>
    <submittedName>
        <fullName evidence="17">Nerve growth factor receptor b</fullName>
    </submittedName>
</protein>
<dbReference type="SMART" id="SM00208">
    <property type="entry name" value="TNFR"/>
    <property type="match status" value="4"/>
</dbReference>
<dbReference type="Ensembl" id="ENSDLAT00005031224.2">
    <property type="protein sequence ID" value="ENSDLAP00005029267.1"/>
    <property type="gene ID" value="ENSDLAG00005013172.2"/>
</dbReference>
<evidence type="ECO:0000256" key="9">
    <source>
        <dbReference type="ARBA" id="ARBA00023157"/>
    </source>
</evidence>
<keyword evidence="18" id="KW-1185">Reference proteome</keyword>
<evidence type="ECO:0000256" key="4">
    <source>
        <dbReference type="ARBA" id="ARBA00022703"/>
    </source>
</evidence>
<dbReference type="GO" id="GO:0005886">
    <property type="term" value="C:plasma membrane"/>
    <property type="evidence" value="ECO:0007669"/>
    <property type="project" value="UniProtKB-SubCell"/>
</dbReference>
<feature type="region of interest" description="Disordered" evidence="12">
    <location>
        <begin position="197"/>
        <end position="222"/>
    </location>
</feature>
<keyword evidence="10" id="KW-0325">Glycoprotein</keyword>
<dbReference type="FunFam" id="2.10.50.10:FF:000013">
    <property type="entry name" value="Tumor necrosis factor receptor superfamily member 16"/>
    <property type="match status" value="1"/>
</dbReference>
<evidence type="ECO:0000256" key="3">
    <source>
        <dbReference type="ARBA" id="ARBA00022692"/>
    </source>
</evidence>
<keyword evidence="6" id="KW-0677">Repeat</keyword>
<sequence>MNSAFIAVLLGVVGALASNEDCLSGQYTASGECCEQCQPGEGVERPCGVSQTVCAPCLDSETFSENFSHTEKCQPCTACTGLLRMKAPCTDSNDATCVCNYGYYMNELSQQCEPCTKCPEGQGMLYSCEFDHDTVCEECNGDTYSDQESSREPCIPCTTCDEGVEILHPCTSFTDTICEVTYSSVIPTTYSMGPYDITSDESTPPEGLTESTTTTTTNGDSQQRLYDGLNDKLIPIYCSILAAVVVGLVAFIIFKRWNSCKQNKQGANNCTANQNQTPSPEGEKLHSDSGISVDSRSLQEQLAQAQTVVTMDEEPCLLLPLHTREKVEKLLFRGSEGDDCNHMDDSDWCNLAGLLGYEEERIATFRQEEHPVRALLSDWASKDCASIDALCTALRKINRDDIAQSLVLSPNAPKPTATSVV</sequence>
<feature type="disulfide bond" evidence="11">
    <location>
        <begin position="160"/>
        <end position="178"/>
    </location>
</feature>
<keyword evidence="8 13" id="KW-0472">Membrane</keyword>
<feature type="compositionally biased region" description="Polar residues" evidence="12">
    <location>
        <begin position="266"/>
        <end position="279"/>
    </location>
</feature>
<evidence type="ECO:0000256" key="8">
    <source>
        <dbReference type="ARBA" id="ARBA00023136"/>
    </source>
</evidence>
<keyword evidence="7 13" id="KW-1133">Transmembrane helix</keyword>
<dbReference type="GeneTree" id="ENSGT00730000110974"/>
<proteinExistence type="predicted"/>
<dbReference type="GO" id="GO:0006915">
    <property type="term" value="P:apoptotic process"/>
    <property type="evidence" value="ECO:0007669"/>
    <property type="project" value="UniProtKB-KW"/>
</dbReference>
<dbReference type="Gene3D" id="2.10.50.10">
    <property type="entry name" value="Tumor Necrosis Factor Receptor, subunit A, domain 2"/>
    <property type="match status" value="4"/>
</dbReference>
<dbReference type="Pfam" id="PF00020">
    <property type="entry name" value="TNFR_c6"/>
    <property type="match status" value="3"/>
</dbReference>
<dbReference type="InterPro" id="IPR001368">
    <property type="entry name" value="TNFR/NGFR_Cys_rich_reg"/>
</dbReference>
<dbReference type="PROSITE" id="PS50050">
    <property type="entry name" value="TNFR_NGFR_2"/>
    <property type="match status" value="4"/>
</dbReference>
<dbReference type="CDD" id="cd08311">
    <property type="entry name" value="Death_p75NR"/>
    <property type="match status" value="1"/>
</dbReference>
<dbReference type="OMA" id="TMDEEPC"/>
<dbReference type="GO" id="GO:0001822">
    <property type="term" value="P:kidney development"/>
    <property type="evidence" value="ECO:0007669"/>
    <property type="project" value="Ensembl"/>
</dbReference>
<evidence type="ECO:0000256" key="6">
    <source>
        <dbReference type="ARBA" id="ARBA00022737"/>
    </source>
</evidence>
<dbReference type="CDD" id="cd13416">
    <property type="entry name" value="TNFRSF16"/>
    <property type="match status" value="1"/>
</dbReference>
<dbReference type="Proteomes" id="UP000694389">
    <property type="component" value="Unassembled WGS sequence"/>
</dbReference>
<dbReference type="InterPro" id="IPR041448">
    <property type="entry name" value="TNFR16_TM"/>
</dbReference>
<feature type="domain" description="Death" evidence="15">
    <location>
        <begin position="347"/>
        <end position="406"/>
    </location>
</feature>
<dbReference type="Gene3D" id="1.10.533.10">
    <property type="entry name" value="Death Domain, Fas"/>
    <property type="match status" value="1"/>
</dbReference>
<dbReference type="Pfam" id="PF00531">
    <property type="entry name" value="Death"/>
    <property type="match status" value="1"/>
</dbReference>
<feature type="disulfide bond" evidence="11">
    <location>
        <begin position="76"/>
        <end position="89"/>
    </location>
</feature>
<evidence type="ECO:0000256" key="14">
    <source>
        <dbReference type="SAM" id="SignalP"/>
    </source>
</evidence>
<dbReference type="GO" id="GO:0048922">
    <property type="term" value="P:posterior lateral line neuromast deposition"/>
    <property type="evidence" value="ECO:0007669"/>
    <property type="project" value="Ensembl"/>
</dbReference>
<feature type="repeat" description="TNFR-Cys" evidence="11">
    <location>
        <begin position="98"/>
        <end position="136"/>
    </location>
</feature>
<organism evidence="17 18">
    <name type="scientific">Dicentrarchus labrax</name>
    <name type="common">European seabass</name>
    <name type="synonym">Morone labrax</name>
    <dbReference type="NCBI Taxonomy" id="13489"/>
    <lineage>
        <taxon>Eukaryota</taxon>
        <taxon>Metazoa</taxon>
        <taxon>Chordata</taxon>
        <taxon>Craniata</taxon>
        <taxon>Vertebrata</taxon>
        <taxon>Euteleostomi</taxon>
        <taxon>Actinopterygii</taxon>
        <taxon>Neopterygii</taxon>
        <taxon>Teleostei</taxon>
        <taxon>Neoteleostei</taxon>
        <taxon>Acanthomorphata</taxon>
        <taxon>Eupercaria</taxon>
        <taxon>Moronidae</taxon>
        <taxon>Dicentrarchus</taxon>
    </lineage>
</organism>
<feature type="disulfide bond" evidence="11">
    <location>
        <begin position="118"/>
        <end position="136"/>
    </location>
</feature>
<dbReference type="CTD" id="564338"/>
<feature type="disulfide bond" evidence="11">
    <location>
        <begin position="34"/>
        <end position="47"/>
    </location>
</feature>
<dbReference type="RefSeq" id="XP_051274065.1">
    <property type="nucleotide sequence ID" value="XM_051418105.1"/>
</dbReference>
<evidence type="ECO:0000256" key="7">
    <source>
        <dbReference type="ARBA" id="ARBA00022989"/>
    </source>
</evidence>
<evidence type="ECO:0000256" key="2">
    <source>
        <dbReference type="ARBA" id="ARBA00022475"/>
    </source>
</evidence>
<evidence type="ECO:0000259" key="15">
    <source>
        <dbReference type="PROSITE" id="PS50017"/>
    </source>
</evidence>
<feature type="domain" description="TNFR-Cys" evidence="16">
    <location>
        <begin position="56"/>
        <end position="97"/>
    </location>
</feature>
<dbReference type="GO" id="GO:0015026">
    <property type="term" value="F:coreceptor activity"/>
    <property type="evidence" value="ECO:0007669"/>
    <property type="project" value="TreeGrafter"/>
</dbReference>
<feature type="disulfide bond" evidence="11">
    <location>
        <begin position="139"/>
        <end position="154"/>
    </location>
</feature>
<evidence type="ECO:0000313" key="18">
    <source>
        <dbReference type="Proteomes" id="UP000694389"/>
    </source>
</evidence>
<dbReference type="InterPro" id="IPR000488">
    <property type="entry name" value="Death_dom"/>
</dbReference>
<dbReference type="AlphaFoldDB" id="A0A8C4F5W8"/>
<keyword evidence="2" id="KW-1003">Cell membrane</keyword>
<feature type="compositionally biased region" description="Low complexity" evidence="12">
    <location>
        <begin position="201"/>
        <end position="217"/>
    </location>
</feature>
<reference evidence="17" key="2">
    <citation type="submission" date="2025-09" db="UniProtKB">
        <authorList>
            <consortium name="Ensembl"/>
        </authorList>
    </citation>
    <scope>IDENTIFICATION</scope>
</reference>
<dbReference type="SMART" id="SM00005">
    <property type="entry name" value="DEATH"/>
    <property type="match status" value="1"/>
</dbReference>
<dbReference type="SUPFAM" id="SSF47986">
    <property type="entry name" value="DEATH domain"/>
    <property type="match status" value="1"/>
</dbReference>
<evidence type="ECO:0000313" key="17">
    <source>
        <dbReference type="Ensembl" id="ENSDLAP00005029267.1"/>
    </source>
</evidence>
<dbReference type="GO" id="GO:0048406">
    <property type="term" value="F:nerve growth factor binding"/>
    <property type="evidence" value="ECO:0007669"/>
    <property type="project" value="TreeGrafter"/>
</dbReference>
<dbReference type="GO" id="GO:0009986">
    <property type="term" value="C:cell surface"/>
    <property type="evidence" value="ECO:0007669"/>
    <property type="project" value="TreeGrafter"/>
</dbReference>
<evidence type="ECO:0000256" key="11">
    <source>
        <dbReference type="PROSITE-ProRule" id="PRU00206"/>
    </source>
</evidence>
<evidence type="ECO:0000256" key="13">
    <source>
        <dbReference type="SAM" id="Phobius"/>
    </source>
</evidence>
<keyword evidence="9 11" id="KW-1015">Disulfide bond</keyword>
<evidence type="ECO:0000256" key="5">
    <source>
        <dbReference type="ARBA" id="ARBA00022729"/>
    </source>
</evidence>
<dbReference type="GO" id="GO:0005035">
    <property type="term" value="F:death receptor activity"/>
    <property type="evidence" value="ECO:0007669"/>
    <property type="project" value="TreeGrafter"/>
</dbReference>
<dbReference type="SUPFAM" id="SSF57586">
    <property type="entry name" value="TNF receptor-like"/>
    <property type="match status" value="3"/>
</dbReference>
<feature type="signal peptide" evidence="14">
    <location>
        <begin position="1"/>
        <end position="17"/>
    </location>
</feature>
<feature type="domain" description="TNFR-Cys" evidence="16">
    <location>
        <begin position="21"/>
        <end position="54"/>
    </location>
</feature>
<dbReference type="PANTHER" id="PTHR46605">
    <property type="entry name" value="TUMOR NECROSIS FACTOR RECEPTOR"/>
    <property type="match status" value="1"/>
</dbReference>
<gene>
    <name evidence="17" type="primary">ngfrb</name>
</gene>
<keyword evidence="5 14" id="KW-0732">Signal</keyword>
<keyword evidence="4" id="KW-0053">Apoptosis</keyword>
<evidence type="ECO:0000256" key="10">
    <source>
        <dbReference type="ARBA" id="ARBA00023180"/>
    </source>
</evidence>
<feature type="repeat" description="TNFR-Cys" evidence="11">
    <location>
        <begin position="21"/>
        <end position="54"/>
    </location>
</feature>
<reference evidence="17" key="1">
    <citation type="submission" date="2025-08" db="UniProtKB">
        <authorList>
            <consortium name="Ensembl"/>
        </authorList>
    </citation>
    <scope>IDENTIFICATION</scope>
</reference>
<feature type="repeat" description="TNFR-Cys" evidence="11">
    <location>
        <begin position="56"/>
        <end position="97"/>
    </location>
</feature>
<evidence type="ECO:0000259" key="16">
    <source>
        <dbReference type="PROSITE" id="PS50050"/>
    </source>
</evidence>
<evidence type="ECO:0000256" key="12">
    <source>
        <dbReference type="SAM" id="MobiDB-lite"/>
    </source>
</evidence>
<accession>A0A8C4F5W8</accession>
<dbReference type="InterPro" id="IPR011029">
    <property type="entry name" value="DEATH-like_dom_sf"/>
</dbReference>
<dbReference type="Gene3D" id="6.10.250.1780">
    <property type="match status" value="1"/>
</dbReference>
<feature type="region of interest" description="Disordered" evidence="12">
    <location>
        <begin position="266"/>
        <end position="289"/>
    </location>
</feature>
<dbReference type="GeneID" id="127373529"/>
<comment type="subcellular location">
    <subcellularLocation>
        <location evidence="1">Cell membrane</location>
        <topology evidence="1">Single-pass membrane protein</topology>
    </subcellularLocation>
</comment>
<dbReference type="PROSITE" id="PS00652">
    <property type="entry name" value="TNFR_NGFR_1"/>
    <property type="match status" value="2"/>
</dbReference>